<feature type="compositionally biased region" description="Polar residues" evidence="1">
    <location>
        <begin position="146"/>
        <end position="161"/>
    </location>
</feature>
<evidence type="ECO:0000256" key="1">
    <source>
        <dbReference type="SAM" id="MobiDB-lite"/>
    </source>
</evidence>
<evidence type="ECO:0000313" key="3">
    <source>
        <dbReference type="Proteomes" id="UP000314294"/>
    </source>
</evidence>
<organism evidence="2 3">
    <name type="scientific">Liparis tanakae</name>
    <name type="common">Tanaka's snailfish</name>
    <dbReference type="NCBI Taxonomy" id="230148"/>
    <lineage>
        <taxon>Eukaryota</taxon>
        <taxon>Metazoa</taxon>
        <taxon>Chordata</taxon>
        <taxon>Craniata</taxon>
        <taxon>Vertebrata</taxon>
        <taxon>Euteleostomi</taxon>
        <taxon>Actinopterygii</taxon>
        <taxon>Neopterygii</taxon>
        <taxon>Teleostei</taxon>
        <taxon>Neoteleostei</taxon>
        <taxon>Acanthomorphata</taxon>
        <taxon>Eupercaria</taxon>
        <taxon>Perciformes</taxon>
        <taxon>Cottioidei</taxon>
        <taxon>Cottales</taxon>
        <taxon>Liparidae</taxon>
        <taxon>Liparis</taxon>
    </lineage>
</organism>
<dbReference type="AlphaFoldDB" id="A0A4Z2FWK7"/>
<gene>
    <name evidence="2" type="ORF">EYF80_044623</name>
</gene>
<feature type="compositionally biased region" description="Polar residues" evidence="1">
    <location>
        <begin position="117"/>
        <end position="127"/>
    </location>
</feature>
<feature type="region of interest" description="Disordered" evidence="1">
    <location>
        <begin position="115"/>
        <end position="161"/>
    </location>
</feature>
<accession>A0A4Z2FWK7</accession>
<evidence type="ECO:0000313" key="2">
    <source>
        <dbReference type="EMBL" id="TNN45173.1"/>
    </source>
</evidence>
<sequence>MGSAGSSPLIRTTHSLGARTVACHVDMATGGSWQGKSALLLMGEPAVGPTADLSESTSGGRPGVADAEATPTSSTFDTSRSQQSSNRVKSPSLVVSHKCEDGMFPALAEVCGRRSGASLSPAPSFSSVAVGVSTRHSSAPLGSGQGSRNRTTLPPMTFLSK</sequence>
<comment type="caution">
    <text evidence="2">The sequence shown here is derived from an EMBL/GenBank/DDBJ whole genome shotgun (WGS) entry which is preliminary data.</text>
</comment>
<reference evidence="2 3" key="1">
    <citation type="submission" date="2019-03" db="EMBL/GenBank/DDBJ databases">
        <title>First draft genome of Liparis tanakae, snailfish: a comprehensive survey of snailfish specific genes.</title>
        <authorList>
            <person name="Kim W."/>
            <person name="Song I."/>
            <person name="Jeong J.-H."/>
            <person name="Kim D."/>
            <person name="Kim S."/>
            <person name="Ryu S."/>
            <person name="Song J.Y."/>
            <person name="Lee S.K."/>
        </authorList>
    </citation>
    <scope>NUCLEOTIDE SEQUENCE [LARGE SCALE GENOMIC DNA]</scope>
    <source>
        <tissue evidence="2">Muscle</tissue>
    </source>
</reference>
<name>A0A4Z2FWK7_9TELE</name>
<feature type="compositionally biased region" description="Polar residues" evidence="1">
    <location>
        <begin position="70"/>
        <end position="89"/>
    </location>
</feature>
<dbReference type="Proteomes" id="UP000314294">
    <property type="component" value="Unassembled WGS sequence"/>
</dbReference>
<protein>
    <submittedName>
        <fullName evidence="2">Uncharacterized protein</fullName>
    </submittedName>
</protein>
<dbReference type="EMBL" id="SRLO01000862">
    <property type="protein sequence ID" value="TNN45173.1"/>
    <property type="molecule type" value="Genomic_DNA"/>
</dbReference>
<proteinExistence type="predicted"/>
<feature type="region of interest" description="Disordered" evidence="1">
    <location>
        <begin position="49"/>
        <end position="92"/>
    </location>
</feature>
<keyword evidence="3" id="KW-1185">Reference proteome</keyword>